<evidence type="ECO:0000313" key="8">
    <source>
        <dbReference type="Proteomes" id="UP000644282"/>
    </source>
</evidence>
<evidence type="ECO:0000313" key="7">
    <source>
        <dbReference type="EMBL" id="MBE8432728.1"/>
    </source>
</evidence>
<evidence type="ECO:0000256" key="1">
    <source>
        <dbReference type="ARBA" id="ARBA00001946"/>
    </source>
</evidence>
<accession>A0AA40WH01</accession>
<evidence type="ECO:0000259" key="6">
    <source>
        <dbReference type="Pfam" id="PF02780"/>
    </source>
</evidence>
<dbReference type="AlphaFoldDB" id="A0AA40WH01"/>
<name>A0AA40WH01_LEPIR</name>
<dbReference type="SUPFAM" id="SSF52518">
    <property type="entry name" value="Thiamin diphosphate-binding fold (THDP-binding)"/>
    <property type="match status" value="1"/>
</dbReference>
<dbReference type="GO" id="GO:0005829">
    <property type="term" value="C:cytosol"/>
    <property type="evidence" value="ECO:0007669"/>
    <property type="project" value="TreeGrafter"/>
</dbReference>
<dbReference type="InterPro" id="IPR009014">
    <property type="entry name" value="Transketo_C/PFOR_II"/>
</dbReference>
<dbReference type="Gene3D" id="3.40.50.920">
    <property type="match status" value="1"/>
</dbReference>
<dbReference type="PANTHER" id="PTHR43322:SF5">
    <property type="entry name" value="1-DEOXY-D-XYLULOSE-5-PHOSPHATE SYNTHASE, CHLOROPLASTIC"/>
    <property type="match status" value="1"/>
</dbReference>
<evidence type="ECO:0000256" key="4">
    <source>
        <dbReference type="ARBA" id="ARBA00022842"/>
    </source>
</evidence>
<dbReference type="GO" id="GO:0008661">
    <property type="term" value="F:1-deoxy-D-xylulose-5-phosphate synthase activity"/>
    <property type="evidence" value="ECO:0007669"/>
    <property type="project" value="InterPro"/>
</dbReference>
<feature type="non-terminal residue" evidence="7">
    <location>
        <position position="145"/>
    </location>
</feature>
<dbReference type="GO" id="GO:0016114">
    <property type="term" value="P:terpenoid biosynthetic process"/>
    <property type="evidence" value="ECO:0007669"/>
    <property type="project" value="InterPro"/>
</dbReference>
<dbReference type="GO" id="GO:0019288">
    <property type="term" value="P:isopentenyl diphosphate biosynthetic process, methylerythritol 4-phosphate pathway"/>
    <property type="evidence" value="ECO:0007669"/>
    <property type="project" value="TreeGrafter"/>
</dbReference>
<sequence>GLPNMDVFVPSNGQDMIDSLRWMETYDKAPIAIRFPKANVDLKTLDFYKEVDLRPGTFRVLKRGTDLALLSIGSMIDEAKKATEILESAGFSVTLIDLIWLRPLGVEALNEELSNVRRFVIIDESYVDAGASGYLLNRILPENLS</sequence>
<feature type="non-terminal residue" evidence="7">
    <location>
        <position position="1"/>
    </location>
</feature>
<dbReference type="SUPFAM" id="SSF52922">
    <property type="entry name" value="TK C-terminal domain-like"/>
    <property type="match status" value="1"/>
</dbReference>
<dbReference type="InterPro" id="IPR005477">
    <property type="entry name" value="Dxylulose-5-P_synthase"/>
</dbReference>
<dbReference type="InterPro" id="IPR033248">
    <property type="entry name" value="Transketolase_C"/>
</dbReference>
<keyword evidence="4" id="KW-0460">Magnesium</keyword>
<dbReference type="RefSeq" id="WP_306790054.1">
    <property type="nucleotide sequence ID" value="NZ_JADDXF010000980.1"/>
</dbReference>
<dbReference type="PANTHER" id="PTHR43322">
    <property type="entry name" value="1-D-DEOXYXYLULOSE 5-PHOSPHATE SYNTHASE-RELATED"/>
    <property type="match status" value="1"/>
</dbReference>
<dbReference type="Proteomes" id="UP000644282">
    <property type="component" value="Unassembled WGS sequence"/>
</dbReference>
<proteinExistence type="predicted"/>
<evidence type="ECO:0000256" key="2">
    <source>
        <dbReference type="ARBA" id="ARBA00011738"/>
    </source>
</evidence>
<keyword evidence="5" id="KW-0786">Thiamine pyrophosphate</keyword>
<comment type="subunit">
    <text evidence="2">Homodimer.</text>
</comment>
<keyword evidence="3" id="KW-0808">Transferase</keyword>
<reference evidence="7" key="1">
    <citation type="submission" date="2020-10" db="EMBL/GenBank/DDBJ databases">
        <title>New Zealand Leptospira genomics.</title>
        <authorList>
            <person name="Wilkinson D.A."/>
            <person name="Nisa S."/>
            <person name="Moinet M."/>
            <person name="Benschop J."/>
        </authorList>
    </citation>
    <scope>NUCLEOTIDE SEQUENCE</scope>
    <source>
        <strain evidence="7">ESR8</strain>
    </source>
</reference>
<evidence type="ECO:0000256" key="5">
    <source>
        <dbReference type="ARBA" id="ARBA00023052"/>
    </source>
</evidence>
<comment type="caution">
    <text evidence="7">The sequence shown here is derived from an EMBL/GenBank/DDBJ whole genome shotgun (WGS) entry which is preliminary data.</text>
</comment>
<feature type="domain" description="Transketolase C-terminal" evidence="6">
    <location>
        <begin position="56"/>
        <end position="137"/>
    </location>
</feature>
<gene>
    <name evidence="7" type="ORF">IQB77_24010</name>
</gene>
<protein>
    <submittedName>
        <fullName evidence="7">1-deoxy-D-xylulose-5-phosphate synthase</fullName>
    </submittedName>
</protein>
<dbReference type="Pfam" id="PF02780">
    <property type="entry name" value="Transketolase_C"/>
    <property type="match status" value="1"/>
</dbReference>
<dbReference type="InterPro" id="IPR029061">
    <property type="entry name" value="THDP-binding"/>
</dbReference>
<comment type="cofactor">
    <cofactor evidence="1">
        <name>Mg(2+)</name>
        <dbReference type="ChEBI" id="CHEBI:18420"/>
    </cofactor>
</comment>
<evidence type="ECO:0000256" key="3">
    <source>
        <dbReference type="ARBA" id="ARBA00022679"/>
    </source>
</evidence>
<dbReference type="EMBL" id="JADDXF010000980">
    <property type="protein sequence ID" value="MBE8432728.1"/>
    <property type="molecule type" value="Genomic_DNA"/>
</dbReference>
<organism evidence="7 8">
    <name type="scientific">Leptospira interrogans serovar Pomona</name>
    <dbReference type="NCBI Taxonomy" id="44276"/>
    <lineage>
        <taxon>Bacteria</taxon>
        <taxon>Pseudomonadati</taxon>
        <taxon>Spirochaetota</taxon>
        <taxon>Spirochaetia</taxon>
        <taxon>Leptospirales</taxon>
        <taxon>Leptospiraceae</taxon>
        <taxon>Leptospira</taxon>
    </lineage>
</organism>